<evidence type="ECO:0000313" key="7">
    <source>
        <dbReference type="EMBL" id="RAK27804.1"/>
    </source>
</evidence>
<dbReference type="CDD" id="cd06579">
    <property type="entry name" value="TM_PBP1_transp_AraH_like"/>
    <property type="match status" value="1"/>
</dbReference>
<dbReference type="EMBL" id="QLMK01000008">
    <property type="protein sequence ID" value="RAK27804.1"/>
    <property type="molecule type" value="Genomic_DNA"/>
</dbReference>
<evidence type="ECO:0000256" key="2">
    <source>
        <dbReference type="ARBA" id="ARBA00022475"/>
    </source>
</evidence>
<proteinExistence type="predicted"/>
<evidence type="ECO:0000256" key="3">
    <source>
        <dbReference type="ARBA" id="ARBA00022692"/>
    </source>
</evidence>
<feature type="transmembrane region" description="Helical" evidence="6">
    <location>
        <begin position="291"/>
        <end position="311"/>
    </location>
</feature>
<dbReference type="GO" id="GO:0022857">
    <property type="term" value="F:transmembrane transporter activity"/>
    <property type="evidence" value="ECO:0007669"/>
    <property type="project" value="InterPro"/>
</dbReference>
<dbReference type="GO" id="GO:0005886">
    <property type="term" value="C:plasma membrane"/>
    <property type="evidence" value="ECO:0007669"/>
    <property type="project" value="UniProtKB-SubCell"/>
</dbReference>
<keyword evidence="5 6" id="KW-0472">Membrane</keyword>
<dbReference type="Proteomes" id="UP000249453">
    <property type="component" value="Unassembled WGS sequence"/>
</dbReference>
<evidence type="ECO:0000256" key="6">
    <source>
        <dbReference type="SAM" id="Phobius"/>
    </source>
</evidence>
<feature type="transmembrane region" description="Helical" evidence="6">
    <location>
        <begin position="6"/>
        <end position="26"/>
    </location>
</feature>
<dbReference type="InterPro" id="IPR001851">
    <property type="entry name" value="ABC_transp_permease"/>
</dbReference>
<comment type="caution">
    <text evidence="7">The sequence shown here is derived from an EMBL/GenBank/DDBJ whole genome shotgun (WGS) entry which is preliminary data.</text>
</comment>
<feature type="transmembrane region" description="Helical" evidence="6">
    <location>
        <begin position="116"/>
        <end position="141"/>
    </location>
</feature>
<reference evidence="7 8" key="1">
    <citation type="submission" date="2018-06" db="EMBL/GenBank/DDBJ databases">
        <title>Genomic Encyclopedia of Type Strains, Phase IV (KMG-IV): sequencing the most valuable type-strain genomes for metagenomic binning, comparative biology and taxonomic classification.</title>
        <authorList>
            <person name="Goeker M."/>
        </authorList>
    </citation>
    <scope>NUCLEOTIDE SEQUENCE [LARGE SCALE GENOMIC DNA]</scope>
    <source>
        <strain evidence="7 8">DSM 26720</strain>
    </source>
</reference>
<dbReference type="NCBIfam" id="NF008630">
    <property type="entry name" value="PRK11618.1"/>
    <property type="match status" value="1"/>
</dbReference>
<dbReference type="OrthoDB" id="5422926at2"/>
<dbReference type="RefSeq" id="WP_111575560.1">
    <property type="nucleotide sequence ID" value="NZ_JBHEEY010000008.1"/>
</dbReference>
<protein>
    <submittedName>
        <fullName evidence="7">Monosaccharide ABC transporter membrane protein (CUT2 family)</fullName>
    </submittedName>
</protein>
<dbReference type="Pfam" id="PF02653">
    <property type="entry name" value="BPD_transp_2"/>
    <property type="match status" value="1"/>
</dbReference>
<evidence type="ECO:0000256" key="4">
    <source>
        <dbReference type="ARBA" id="ARBA00022989"/>
    </source>
</evidence>
<keyword evidence="3 6" id="KW-0812">Transmembrane</keyword>
<comment type="subcellular location">
    <subcellularLocation>
        <location evidence="1">Cell membrane</location>
        <topology evidence="1">Multi-pass membrane protein</topology>
    </subcellularLocation>
</comment>
<keyword evidence="4 6" id="KW-1133">Transmembrane helix</keyword>
<accession>A0A364JU91</accession>
<sequence length="325" mass="34486">MNIRALPLYVTIAIFIVAYAICWMQFPAMLSTRVIANLLTDNAYLGIVAVGMTLVIISGGIDLSVGSVIAFSGVFIAVMLRDTSIHPLLVFAMLLCLTTAFGAAMGWIIYALAMPAFIVTLAGMFFARGMAYLISIDSVPIHAPFYQTLQSAYWLMPGRGRLTLIAVTMLVIFAIGMLIAHKTRFGASVYALGGGEATARLMGVQQGKTTVLVYAFSGAMAGLAGIVFSIYTGSGYSLATVGTELTAIAAVVIGGTLLTGGAGYMFGTFVGVLTMGLIQTYIVFDGSLSSWWTKIVIGILLLSFILLQKGLLHLSDRHLAKGRTM</sequence>
<organism evidence="7 8">
    <name type="scientific">Falsochrobactrum ovis</name>
    <dbReference type="NCBI Taxonomy" id="1293442"/>
    <lineage>
        <taxon>Bacteria</taxon>
        <taxon>Pseudomonadati</taxon>
        <taxon>Pseudomonadota</taxon>
        <taxon>Alphaproteobacteria</taxon>
        <taxon>Hyphomicrobiales</taxon>
        <taxon>Brucellaceae</taxon>
        <taxon>Falsochrobactrum</taxon>
    </lineage>
</organism>
<evidence type="ECO:0000256" key="5">
    <source>
        <dbReference type="ARBA" id="ARBA00023136"/>
    </source>
</evidence>
<feature type="transmembrane region" description="Helical" evidence="6">
    <location>
        <begin position="211"/>
        <end position="231"/>
    </location>
</feature>
<gene>
    <name evidence="7" type="ORF">C7374_1089</name>
</gene>
<dbReference type="AlphaFoldDB" id="A0A364JU91"/>
<name>A0A364JU91_9HYPH</name>
<evidence type="ECO:0000256" key="1">
    <source>
        <dbReference type="ARBA" id="ARBA00004651"/>
    </source>
</evidence>
<feature type="transmembrane region" description="Helical" evidence="6">
    <location>
        <begin position="38"/>
        <end position="57"/>
    </location>
</feature>
<dbReference type="PANTHER" id="PTHR32196:SF63">
    <property type="entry name" value="INNER MEMBRANE ABC TRANSPORTER PERMEASE PROTEIN YJFF"/>
    <property type="match status" value="1"/>
</dbReference>
<keyword evidence="8" id="KW-1185">Reference proteome</keyword>
<feature type="transmembrane region" description="Helical" evidence="6">
    <location>
        <begin position="162"/>
        <end position="180"/>
    </location>
</feature>
<dbReference type="PANTHER" id="PTHR32196">
    <property type="entry name" value="ABC TRANSPORTER PERMEASE PROTEIN YPHD-RELATED-RELATED"/>
    <property type="match status" value="1"/>
</dbReference>
<feature type="transmembrane region" description="Helical" evidence="6">
    <location>
        <begin position="88"/>
        <end position="110"/>
    </location>
</feature>
<evidence type="ECO:0000313" key="8">
    <source>
        <dbReference type="Proteomes" id="UP000249453"/>
    </source>
</evidence>
<keyword evidence="2" id="KW-1003">Cell membrane</keyword>